<feature type="region of interest" description="Disordered" evidence="6">
    <location>
        <begin position="500"/>
        <end position="520"/>
    </location>
</feature>
<keyword evidence="5" id="KW-0998">Cell outer membrane</keyword>
<protein>
    <submittedName>
        <fullName evidence="9">Membrane protein</fullName>
    </submittedName>
</protein>
<gene>
    <name evidence="9" type="ORF">GCM10011387_04050</name>
</gene>
<accession>A0A916TZL4</accession>
<feature type="domain" description="SusD-like N-terminal" evidence="8">
    <location>
        <begin position="64"/>
        <end position="226"/>
    </location>
</feature>
<dbReference type="Pfam" id="PF14322">
    <property type="entry name" value="SusD-like_3"/>
    <property type="match status" value="1"/>
</dbReference>
<proteinExistence type="inferred from homology"/>
<evidence type="ECO:0000256" key="6">
    <source>
        <dbReference type="SAM" id="MobiDB-lite"/>
    </source>
</evidence>
<dbReference type="InterPro" id="IPR012944">
    <property type="entry name" value="SusD_RagB_dom"/>
</dbReference>
<keyword evidence="10" id="KW-1185">Reference proteome</keyword>
<dbReference type="PROSITE" id="PS51257">
    <property type="entry name" value="PROKAR_LIPOPROTEIN"/>
    <property type="match status" value="1"/>
</dbReference>
<dbReference type="InterPro" id="IPR011990">
    <property type="entry name" value="TPR-like_helical_dom_sf"/>
</dbReference>
<feature type="domain" description="RagB/SusD" evidence="7">
    <location>
        <begin position="272"/>
        <end position="547"/>
    </location>
</feature>
<sequence length="553" mass="60583">MNNYIKTIMVAAAISCVGLSSCKKDFFNRAPEDAITLDNYYQTNEQVANSTNALYSTPWFGWNTKSGWAISEMASGNGRSYSSDVVNFGNFSVTGDNFELTSAWNSLFTVVAQSNALINNLPDKVPATVDPAVVNNALGEAHLMRALAYFYLVRLWGNVPIIENSLDYVDNYQLNSNPVPDVYKFIINDLLFAEANCKKMMRSGASSAQGHVSSGSASALLAKVYLYMQDYPNALLYANKVINSGEFKLYGADVNGKTFNDLFHTSDNNNEESVIALQWAANGGYGRANAMQASFAYNSQITTTGDGWGVLGPTFDLQDMYEAGDLRRKATIMLPGDHYDDINKSGGGYTLPADANSQGTHAQVKKYVVGSPADNGGIGSSQSTGNNTYLMRYSDVYLIKAEAIVGAAQTSSNPEALAALNKVRNRAGLGNLTSIRRFYQVPNAAYNTTTNPNAPRTLTKDDILDERRREFAIEMDFWFDLTRIDGFNASSHPRAITLIKQQDRGTSDSSTPPVRYGNEYRTPTDANFLFPYPSTETAANPLLLQAPVPYNFK</sequence>
<evidence type="ECO:0000256" key="5">
    <source>
        <dbReference type="ARBA" id="ARBA00023237"/>
    </source>
</evidence>
<dbReference type="GO" id="GO:0009279">
    <property type="term" value="C:cell outer membrane"/>
    <property type="evidence" value="ECO:0007669"/>
    <property type="project" value="UniProtKB-SubCell"/>
</dbReference>
<evidence type="ECO:0000256" key="2">
    <source>
        <dbReference type="ARBA" id="ARBA00006275"/>
    </source>
</evidence>
<evidence type="ECO:0000256" key="1">
    <source>
        <dbReference type="ARBA" id="ARBA00004442"/>
    </source>
</evidence>
<dbReference type="RefSeq" id="WP_188625154.1">
    <property type="nucleotide sequence ID" value="NZ_BMIL01000001.1"/>
</dbReference>
<dbReference type="Gene3D" id="1.25.40.390">
    <property type="match status" value="1"/>
</dbReference>
<evidence type="ECO:0000256" key="4">
    <source>
        <dbReference type="ARBA" id="ARBA00023136"/>
    </source>
</evidence>
<comment type="caution">
    <text evidence="9">The sequence shown here is derived from an EMBL/GenBank/DDBJ whole genome shotgun (WGS) entry which is preliminary data.</text>
</comment>
<comment type="similarity">
    <text evidence="2">Belongs to the SusD family.</text>
</comment>
<reference evidence="9" key="2">
    <citation type="submission" date="2020-09" db="EMBL/GenBank/DDBJ databases">
        <authorList>
            <person name="Sun Q."/>
            <person name="Zhou Y."/>
        </authorList>
    </citation>
    <scope>NUCLEOTIDE SEQUENCE</scope>
    <source>
        <strain evidence="9">CGMCC 1.15343</strain>
    </source>
</reference>
<dbReference type="InterPro" id="IPR033985">
    <property type="entry name" value="SusD-like_N"/>
</dbReference>
<name>A0A916TZL4_9SPHI</name>
<reference evidence="9" key="1">
    <citation type="journal article" date="2014" name="Int. J. Syst. Evol. Microbiol.">
        <title>Complete genome sequence of Corynebacterium casei LMG S-19264T (=DSM 44701T), isolated from a smear-ripened cheese.</title>
        <authorList>
            <consortium name="US DOE Joint Genome Institute (JGI-PGF)"/>
            <person name="Walter F."/>
            <person name="Albersmeier A."/>
            <person name="Kalinowski J."/>
            <person name="Ruckert C."/>
        </authorList>
    </citation>
    <scope>NUCLEOTIDE SEQUENCE</scope>
    <source>
        <strain evidence="9">CGMCC 1.15343</strain>
    </source>
</reference>
<dbReference type="Pfam" id="PF07980">
    <property type="entry name" value="SusD_RagB"/>
    <property type="match status" value="1"/>
</dbReference>
<dbReference type="Proteomes" id="UP000651668">
    <property type="component" value="Unassembled WGS sequence"/>
</dbReference>
<evidence type="ECO:0000313" key="10">
    <source>
        <dbReference type="Proteomes" id="UP000651668"/>
    </source>
</evidence>
<dbReference type="AlphaFoldDB" id="A0A916TZL4"/>
<keyword evidence="4" id="KW-0472">Membrane</keyword>
<keyword evidence="3" id="KW-0732">Signal</keyword>
<evidence type="ECO:0000313" key="9">
    <source>
        <dbReference type="EMBL" id="GGC53673.1"/>
    </source>
</evidence>
<evidence type="ECO:0000259" key="8">
    <source>
        <dbReference type="Pfam" id="PF14322"/>
    </source>
</evidence>
<comment type="subcellular location">
    <subcellularLocation>
        <location evidence="1">Cell outer membrane</location>
    </subcellularLocation>
</comment>
<organism evidence="9 10">
    <name type="scientific">Pedobacter quisquiliarum</name>
    <dbReference type="NCBI Taxonomy" id="1834438"/>
    <lineage>
        <taxon>Bacteria</taxon>
        <taxon>Pseudomonadati</taxon>
        <taxon>Bacteroidota</taxon>
        <taxon>Sphingobacteriia</taxon>
        <taxon>Sphingobacteriales</taxon>
        <taxon>Sphingobacteriaceae</taxon>
        <taxon>Pedobacter</taxon>
    </lineage>
</organism>
<evidence type="ECO:0000256" key="3">
    <source>
        <dbReference type="ARBA" id="ARBA00022729"/>
    </source>
</evidence>
<dbReference type="SUPFAM" id="SSF48452">
    <property type="entry name" value="TPR-like"/>
    <property type="match status" value="1"/>
</dbReference>
<evidence type="ECO:0000259" key="7">
    <source>
        <dbReference type="Pfam" id="PF07980"/>
    </source>
</evidence>
<dbReference type="EMBL" id="BMIL01000001">
    <property type="protein sequence ID" value="GGC53673.1"/>
    <property type="molecule type" value="Genomic_DNA"/>
</dbReference>